<dbReference type="InterPro" id="IPR011990">
    <property type="entry name" value="TPR-like_helical_dom_sf"/>
</dbReference>
<evidence type="ECO:0000313" key="11">
    <source>
        <dbReference type="Proteomes" id="UP001162802"/>
    </source>
</evidence>
<dbReference type="EMBL" id="JALHAT010000017">
    <property type="protein sequence ID" value="MCJ1961234.1"/>
    <property type="molecule type" value="Genomic_DNA"/>
</dbReference>
<dbReference type="Pfam" id="PF13181">
    <property type="entry name" value="TPR_8"/>
    <property type="match status" value="1"/>
</dbReference>
<dbReference type="InterPro" id="IPR029489">
    <property type="entry name" value="OGT/SEC/SPY_C"/>
</dbReference>
<comment type="caution">
    <text evidence="10">The sequence shown here is derived from an EMBL/GenBank/DDBJ whole genome shotgun (WGS) entry which is preliminary data.</text>
</comment>
<dbReference type="SUPFAM" id="SSF48452">
    <property type="entry name" value="TPR-like"/>
    <property type="match status" value="1"/>
</dbReference>
<name>A0ABT0ADI9_9SPHN</name>
<feature type="domain" description="O-GlcNAc transferase C-terminal" evidence="9">
    <location>
        <begin position="335"/>
        <end position="525"/>
    </location>
</feature>
<dbReference type="SMART" id="SM00028">
    <property type="entry name" value="TPR"/>
    <property type="match status" value="7"/>
</dbReference>
<reference evidence="10" key="1">
    <citation type="submission" date="2022-03" db="EMBL/GenBank/DDBJ databases">
        <title>Identification of a novel bacterium isolated from mangrove sediments.</title>
        <authorList>
            <person name="Pan X."/>
        </authorList>
    </citation>
    <scope>NUCLEOTIDE SEQUENCE</scope>
    <source>
        <strain evidence="10">B2637</strain>
    </source>
</reference>
<dbReference type="Pfam" id="PF00515">
    <property type="entry name" value="TPR_1"/>
    <property type="match status" value="1"/>
</dbReference>
<feature type="domain" description="O-GlcNAc transferase C-terminal" evidence="9">
    <location>
        <begin position="533"/>
        <end position="716"/>
    </location>
</feature>
<evidence type="ECO:0000256" key="4">
    <source>
        <dbReference type="ARBA" id="ARBA00022676"/>
    </source>
</evidence>
<dbReference type="Gene3D" id="1.25.40.10">
    <property type="entry name" value="Tetratricopeptide repeat domain"/>
    <property type="match status" value="3"/>
</dbReference>
<evidence type="ECO:0000259" key="9">
    <source>
        <dbReference type="Pfam" id="PF13844"/>
    </source>
</evidence>
<feature type="repeat" description="TPR" evidence="8">
    <location>
        <begin position="225"/>
        <end position="258"/>
    </location>
</feature>
<evidence type="ECO:0000256" key="2">
    <source>
        <dbReference type="ARBA" id="ARBA00005386"/>
    </source>
</evidence>
<dbReference type="RefSeq" id="WP_243800124.1">
    <property type="nucleotide sequence ID" value="NZ_JALHAT010000017.1"/>
</dbReference>
<protein>
    <recommendedName>
        <fullName evidence="3">protein O-GlcNAc transferase</fullName>
        <ecNumber evidence="3">2.4.1.255</ecNumber>
    </recommendedName>
</protein>
<keyword evidence="5" id="KW-0808">Transferase</keyword>
<dbReference type="Pfam" id="PF13844">
    <property type="entry name" value="Glyco_transf_41"/>
    <property type="match status" value="2"/>
</dbReference>
<comment type="pathway">
    <text evidence="1">Protein modification; protein glycosylation.</text>
</comment>
<evidence type="ECO:0000256" key="6">
    <source>
        <dbReference type="ARBA" id="ARBA00022737"/>
    </source>
</evidence>
<evidence type="ECO:0000256" key="5">
    <source>
        <dbReference type="ARBA" id="ARBA00022679"/>
    </source>
</evidence>
<keyword evidence="6" id="KW-0677">Repeat</keyword>
<dbReference type="PANTHER" id="PTHR44998">
    <property type="match status" value="1"/>
</dbReference>
<dbReference type="Gene3D" id="3.40.50.11380">
    <property type="match status" value="1"/>
</dbReference>
<proteinExistence type="inferred from homology"/>
<dbReference type="PANTHER" id="PTHR44998:SF1">
    <property type="entry name" value="UDP-N-ACETYLGLUCOSAMINE--PEPTIDE N-ACETYLGLUCOSAMINYLTRANSFERASE 110 KDA SUBUNIT"/>
    <property type="match status" value="1"/>
</dbReference>
<dbReference type="Pfam" id="PF13432">
    <property type="entry name" value="TPR_16"/>
    <property type="match status" value="2"/>
</dbReference>
<dbReference type="InterPro" id="IPR019734">
    <property type="entry name" value="TPR_rpt"/>
</dbReference>
<evidence type="ECO:0000256" key="1">
    <source>
        <dbReference type="ARBA" id="ARBA00004922"/>
    </source>
</evidence>
<evidence type="ECO:0000256" key="3">
    <source>
        <dbReference type="ARBA" id="ARBA00011970"/>
    </source>
</evidence>
<dbReference type="Pfam" id="PF13174">
    <property type="entry name" value="TPR_6"/>
    <property type="match status" value="1"/>
</dbReference>
<feature type="repeat" description="TPR" evidence="8">
    <location>
        <begin position="259"/>
        <end position="292"/>
    </location>
</feature>
<feature type="repeat" description="TPR" evidence="8">
    <location>
        <begin position="191"/>
        <end position="224"/>
    </location>
</feature>
<dbReference type="Gene3D" id="3.40.50.2000">
    <property type="entry name" value="Glycogen Phosphorylase B"/>
    <property type="match status" value="1"/>
</dbReference>
<organism evidence="10 11">
    <name type="scientific">Novosphingobium mangrovi</name>
    <name type="common">ex Hu et al. 2023</name>
    <dbReference type="NCBI Taxonomy" id="2930094"/>
    <lineage>
        <taxon>Bacteria</taxon>
        <taxon>Pseudomonadati</taxon>
        <taxon>Pseudomonadota</taxon>
        <taxon>Alphaproteobacteria</taxon>
        <taxon>Sphingomonadales</taxon>
        <taxon>Sphingomonadaceae</taxon>
        <taxon>Novosphingobium</taxon>
    </lineage>
</organism>
<accession>A0ABT0ADI9</accession>
<dbReference type="PROSITE" id="PS50005">
    <property type="entry name" value="TPR"/>
    <property type="match status" value="4"/>
</dbReference>
<sequence length="741" mass="81302">MSGLETLLIKAKGAAKRGDADAARAIYHDVLERHPNNTRVRAALKALDEPSGTSAQRRFDTLVAAYRDGNMGLAVREGEALARAFPHSHGVQNLYGAALLALGDNPRAETAFRAAIAADPSAHASCNNLAIALRRQGRDAEAEELYREVIARAPTYADARYNLANLLEQTGRDEEAGYFFAQALAIDPSYVDAYYNLGNLNAKMGRREDAIACYEWAIHLRPEHADAINNMGGELLALDRVDAALECFEKALTISPDNGKALVNRGKALVLMNRLPEAVASFRGALALAPSDASARLQALFEEAHMCDWRARGEYALTLGADVGAVQPFASLPFRDDPAHQHQRSCACAKHVYPARPASLPAPDPSRDGRIRIGYFSADFHNHATLYLMSGLFREHDRSRFEVHLYSYGPEREEDHHRAVLKGQVDAFTEIGGLTDEEVMRRARADNLDIAIDLKGYTRGTRTRMFGHRLAPVQVTHMGYPGTLGHACMDYFVADEVALPEGAEAHFSEAIVRLAGSYQANDNQRVIVPDTKGRAGHGLPEQGFVFASFNHTYKISPAEWDIWMRLLSQVDGSVLWLLRSNEWAEANLRREAEARGIDPARLVFAPSLPHAEHLGRLALADLFLDTFAVNAHTTASDALWAGLPVLTLAGRQFAARVAASLVTAAGLPELATSSPGEYEACALALAQHPERLAALRQRLADARMSCALFDTPAYTRRFERALEMMHQRHLDGDSPASFFVE</sequence>
<evidence type="ECO:0000256" key="8">
    <source>
        <dbReference type="PROSITE-ProRule" id="PRU00339"/>
    </source>
</evidence>
<gene>
    <name evidence="10" type="ORF">MTR65_11120</name>
</gene>
<dbReference type="PROSITE" id="PS50293">
    <property type="entry name" value="TPR_REGION"/>
    <property type="match status" value="2"/>
</dbReference>
<dbReference type="EC" id="2.4.1.255" evidence="3"/>
<keyword evidence="11" id="KW-1185">Reference proteome</keyword>
<feature type="repeat" description="TPR" evidence="8">
    <location>
        <begin position="157"/>
        <end position="190"/>
    </location>
</feature>
<evidence type="ECO:0000313" key="10">
    <source>
        <dbReference type="EMBL" id="MCJ1961234.1"/>
    </source>
</evidence>
<keyword evidence="4" id="KW-0328">Glycosyltransferase</keyword>
<dbReference type="Proteomes" id="UP001162802">
    <property type="component" value="Unassembled WGS sequence"/>
</dbReference>
<evidence type="ECO:0000256" key="7">
    <source>
        <dbReference type="ARBA" id="ARBA00022803"/>
    </source>
</evidence>
<keyword evidence="7 8" id="KW-0802">TPR repeat</keyword>
<comment type="similarity">
    <text evidence="2">Belongs to the glycosyltransferase 41 family. O-GlcNAc transferase subfamily.</text>
</comment>